<dbReference type="InterPro" id="IPR049034">
    <property type="entry name" value="T3S_SPI-1_N0"/>
</dbReference>
<dbReference type="InterPro" id="IPR050810">
    <property type="entry name" value="Bact_Secretion_Sys_Channel"/>
</dbReference>
<keyword evidence="10" id="KW-1185">Reference proteome</keyword>
<feature type="domain" description="NolW-like" evidence="7">
    <location>
        <begin position="177"/>
        <end position="355"/>
    </location>
</feature>
<gene>
    <name evidence="9" type="ORF">SAMN05216551_101215</name>
</gene>
<feature type="region of interest" description="Disordered" evidence="5">
    <location>
        <begin position="1"/>
        <end position="26"/>
    </location>
</feature>
<evidence type="ECO:0000256" key="3">
    <source>
        <dbReference type="RuleBase" id="RU004003"/>
    </source>
</evidence>
<dbReference type="GO" id="GO:0009306">
    <property type="term" value="P:protein secretion"/>
    <property type="evidence" value="ECO:0007669"/>
    <property type="project" value="InterPro"/>
</dbReference>
<evidence type="ECO:0000313" key="10">
    <source>
        <dbReference type="Proteomes" id="UP000243719"/>
    </source>
</evidence>
<dbReference type="PANTHER" id="PTHR30332">
    <property type="entry name" value="PROBABLE GENERAL SECRETION PATHWAY PROTEIN D"/>
    <property type="match status" value="1"/>
</dbReference>
<dbReference type="PRINTS" id="PR01337">
    <property type="entry name" value="TYPE3OMGPROT"/>
</dbReference>
<dbReference type="GO" id="GO:0015627">
    <property type="term" value="C:type II protein secretion system complex"/>
    <property type="evidence" value="ECO:0007669"/>
    <property type="project" value="TreeGrafter"/>
</dbReference>
<dbReference type="InterPro" id="IPR005644">
    <property type="entry name" value="NolW-like"/>
</dbReference>
<evidence type="ECO:0000313" key="9">
    <source>
        <dbReference type="EMBL" id="SDV46268.1"/>
    </source>
</evidence>
<dbReference type="Gene3D" id="3.30.1370.120">
    <property type="match status" value="2"/>
</dbReference>
<evidence type="ECO:0000256" key="5">
    <source>
        <dbReference type="SAM" id="MobiDB-lite"/>
    </source>
</evidence>
<dbReference type="GO" id="GO:0009279">
    <property type="term" value="C:cell outer membrane"/>
    <property type="evidence" value="ECO:0007669"/>
    <property type="project" value="UniProtKB-SubCell"/>
</dbReference>
<keyword evidence="4" id="KW-0813">Transport</keyword>
<dbReference type="EMBL" id="FNLO01000001">
    <property type="protein sequence ID" value="SDV46268.1"/>
    <property type="molecule type" value="Genomic_DNA"/>
</dbReference>
<evidence type="ECO:0000256" key="1">
    <source>
        <dbReference type="ARBA" id="ARBA00004442"/>
    </source>
</evidence>
<evidence type="ECO:0000256" key="4">
    <source>
        <dbReference type="RuleBase" id="RU004004"/>
    </source>
</evidence>
<dbReference type="Pfam" id="PF03958">
    <property type="entry name" value="Secretin_N"/>
    <property type="match status" value="1"/>
</dbReference>
<name>A0A1H2PIZ5_9BURK</name>
<evidence type="ECO:0000256" key="2">
    <source>
        <dbReference type="ARBA" id="ARBA00022729"/>
    </source>
</evidence>
<dbReference type="Pfam" id="PF00263">
    <property type="entry name" value="Secretin"/>
    <property type="match status" value="1"/>
</dbReference>
<dbReference type="InterPro" id="IPR004846">
    <property type="entry name" value="T2SS/T3SS_dom"/>
</dbReference>
<comment type="similarity">
    <text evidence="3">Belongs to the bacterial secretin family.</text>
</comment>
<organism evidence="9 10">
    <name type="scientific">Chitinasiproducens palmae</name>
    <dbReference type="NCBI Taxonomy" id="1770053"/>
    <lineage>
        <taxon>Bacteria</taxon>
        <taxon>Pseudomonadati</taxon>
        <taxon>Pseudomonadota</taxon>
        <taxon>Betaproteobacteria</taxon>
        <taxon>Burkholderiales</taxon>
        <taxon>Burkholderiaceae</taxon>
        <taxon>Chitinasiproducens</taxon>
    </lineage>
</organism>
<dbReference type="PANTHER" id="PTHR30332:SF5">
    <property type="entry name" value="SPI-1 TYPE 3 SECRETION SYSTEM SECRETIN"/>
    <property type="match status" value="1"/>
</dbReference>
<dbReference type="InterPro" id="IPR038591">
    <property type="entry name" value="NolW-like_sf"/>
</dbReference>
<dbReference type="AlphaFoldDB" id="A0A1H2PIZ5"/>
<dbReference type="Proteomes" id="UP000243719">
    <property type="component" value="Unassembled WGS sequence"/>
</dbReference>
<comment type="subcellular location">
    <subcellularLocation>
        <location evidence="1 4">Cell outer membrane</location>
    </subcellularLocation>
</comment>
<evidence type="ECO:0000259" key="7">
    <source>
        <dbReference type="Pfam" id="PF03958"/>
    </source>
</evidence>
<dbReference type="InterPro" id="IPR003522">
    <property type="entry name" value="T3SS_OM_pore_YscC"/>
</dbReference>
<dbReference type="NCBIfam" id="TIGR02516">
    <property type="entry name" value="type_III_yscC"/>
    <property type="match status" value="1"/>
</dbReference>
<dbReference type="STRING" id="1770053.SAMN05216551_101215"/>
<dbReference type="Pfam" id="PF21304">
    <property type="entry name" value="T3S_SPI-1_N0"/>
    <property type="match status" value="1"/>
</dbReference>
<evidence type="ECO:0000259" key="8">
    <source>
        <dbReference type="Pfam" id="PF21304"/>
    </source>
</evidence>
<accession>A0A1H2PIZ5</accession>
<reference evidence="10" key="1">
    <citation type="submission" date="2016-09" db="EMBL/GenBank/DDBJ databases">
        <authorList>
            <person name="Varghese N."/>
            <person name="Submissions S."/>
        </authorList>
    </citation>
    <scope>NUCLEOTIDE SEQUENCE [LARGE SCALE GENOMIC DNA]</scope>
    <source>
        <strain evidence="10">JS23</strain>
    </source>
</reference>
<feature type="domain" description="Type II/III secretion system secretin-like" evidence="6">
    <location>
        <begin position="411"/>
        <end position="571"/>
    </location>
</feature>
<evidence type="ECO:0000259" key="6">
    <source>
        <dbReference type="Pfam" id="PF00263"/>
    </source>
</evidence>
<protein>
    <submittedName>
        <fullName evidence="9">Type III secretion protein C</fullName>
    </submittedName>
</protein>
<dbReference type="Gene3D" id="3.55.50.30">
    <property type="match status" value="1"/>
</dbReference>
<sequence>MQARAEGVAAPLAPERASVDAGEEAPAPDATGFVARDVSMKELLNAVSGALRKPIVASAAVQRRRISGTFDLSKPDALLRQLADRLALLTYDDGSARYVYDANETRNAVIRTRQVTLGDVRRFLAGSGLLDRRFGLRGDDAARVFYVSGVPIYVELVEAASRYLDAARTPTGGGWAVRVVPLQHAFVVDRDIDMRGTSVKVPGMVTMLQRLLGEANATAARPLLRDGAPLPTWHAAAGAVPPGADAAARAGNDARAGAQEWRGERGATQLLRQASVPPMPMAEPVSAAPDARANAPAGADLGREGGATGFTVSTDAQGVRVVAHPETNSIVLFGPAERLPEIESLVRRLDVQKRQLQLSLWIIDVKKSSFDRLGVDWSGAARLGGAQVRFNDDGLLASTLDGTSFLARVHALMQTDDATVVSRPILLTQENQPAMFDRSETFYTRLQGERAVSLDSITFGTMINVQSRLSTEADEIEMAVGVEDGSATPNSLAVGSDMSLPVVYRTRLSTVARVPRGKSLLIGGSTLSLTDDRASSIPGLSSIPWLGRLFRSVSKQRHEVARLFLIEPRVLDAGASWSDGQPFETGAVERNARLRDTVHLLKEFM</sequence>
<keyword evidence="2" id="KW-0732">Signal</keyword>
<proteinExistence type="inferred from homology"/>
<feature type="domain" description="SPI-1 type 3 secretion system secretin N0" evidence="8">
    <location>
        <begin position="33"/>
        <end position="101"/>
    </location>
</feature>